<keyword evidence="2" id="KW-1185">Reference proteome</keyword>
<gene>
    <name evidence="1" type="ORF">F443_00396</name>
</gene>
<organism evidence="1 2">
    <name type="scientific">Phytophthora nicotianae P1569</name>
    <dbReference type="NCBI Taxonomy" id="1317065"/>
    <lineage>
        <taxon>Eukaryota</taxon>
        <taxon>Sar</taxon>
        <taxon>Stramenopiles</taxon>
        <taxon>Oomycota</taxon>
        <taxon>Peronosporomycetes</taxon>
        <taxon>Peronosporales</taxon>
        <taxon>Peronosporaceae</taxon>
        <taxon>Phytophthora</taxon>
    </lineage>
</organism>
<dbReference type="AlphaFoldDB" id="V9G2B6"/>
<dbReference type="HOGENOM" id="CLU_2473867_0_0_1"/>
<dbReference type="EMBL" id="ANIZ01000069">
    <property type="protein sequence ID" value="ETI57288.1"/>
    <property type="molecule type" value="Genomic_DNA"/>
</dbReference>
<sequence>MQETYGTNYSSVFDRRHAYQEMSDPSASRRQHIFHRIHTSSSARVTRITINSLLRESPHTVRFRQIRFLRLMGRILLRRSIWDLEIRR</sequence>
<evidence type="ECO:0000313" key="2">
    <source>
        <dbReference type="Proteomes" id="UP000018721"/>
    </source>
</evidence>
<reference evidence="1 2" key="1">
    <citation type="submission" date="2013-11" db="EMBL/GenBank/DDBJ databases">
        <title>The Genome Sequence of Phytophthora parasitica P1569.</title>
        <authorList>
            <consortium name="The Broad Institute Genomics Platform"/>
            <person name="Russ C."/>
            <person name="Tyler B."/>
            <person name="Panabieres F."/>
            <person name="Shan W."/>
            <person name="Tripathy S."/>
            <person name="Grunwald N."/>
            <person name="Machado M."/>
            <person name="Johnson C.S."/>
            <person name="Arredondo F."/>
            <person name="Hong C."/>
            <person name="Coffey M."/>
            <person name="Young S.K."/>
            <person name="Zeng Q."/>
            <person name="Gargeya S."/>
            <person name="Fitzgerald M."/>
            <person name="Abouelleil A."/>
            <person name="Alvarado L."/>
            <person name="Chapman S.B."/>
            <person name="Gainer-Dewar J."/>
            <person name="Goldberg J."/>
            <person name="Griggs A."/>
            <person name="Gujja S."/>
            <person name="Hansen M."/>
            <person name="Howarth C."/>
            <person name="Imamovic A."/>
            <person name="Ireland A."/>
            <person name="Larimer J."/>
            <person name="McCowan C."/>
            <person name="Murphy C."/>
            <person name="Pearson M."/>
            <person name="Poon T.W."/>
            <person name="Priest M."/>
            <person name="Roberts A."/>
            <person name="Saif S."/>
            <person name="Shea T."/>
            <person name="Sykes S."/>
            <person name="Wortman J."/>
            <person name="Nusbaum C."/>
            <person name="Birren B."/>
        </authorList>
    </citation>
    <scope>NUCLEOTIDE SEQUENCE [LARGE SCALE GENOMIC DNA]</scope>
    <source>
        <strain evidence="1 2">P1569</strain>
    </source>
</reference>
<dbReference type="Proteomes" id="UP000018721">
    <property type="component" value="Unassembled WGS sequence"/>
</dbReference>
<evidence type="ECO:0000313" key="1">
    <source>
        <dbReference type="EMBL" id="ETI57288.1"/>
    </source>
</evidence>
<name>V9G2B6_PHYNI</name>
<accession>V9G2B6</accession>
<proteinExistence type="predicted"/>
<protein>
    <submittedName>
        <fullName evidence="1">Uncharacterized protein</fullName>
    </submittedName>
</protein>
<comment type="caution">
    <text evidence="1">The sequence shown here is derived from an EMBL/GenBank/DDBJ whole genome shotgun (WGS) entry which is preliminary data.</text>
</comment>